<organism evidence="1 2">
    <name type="scientific">Streptomyces flavochromogenes</name>
    <dbReference type="NCBI Taxonomy" id="68199"/>
    <lineage>
        <taxon>Bacteria</taxon>
        <taxon>Bacillati</taxon>
        <taxon>Actinomycetota</taxon>
        <taxon>Actinomycetes</taxon>
        <taxon>Kitasatosporales</taxon>
        <taxon>Streptomycetaceae</taxon>
        <taxon>Streptomyces</taxon>
    </lineage>
</organism>
<reference evidence="1 2" key="1">
    <citation type="submission" date="2024-10" db="EMBL/GenBank/DDBJ databases">
        <title>The Natural Products Discovery Center: Release of the First 8490 Sequenced Strains for Exploring Actinobacteria Biosynthetic Diversity.</title>
        <authorList>
            <person name="Kalkreuter E."/>
            <person name="Kautsar S.A."/>
            <person name="Yang D."/>
            <person name="Bader C.D."/>
            <person name="Teijaro C.N."/>
            <person name="Fluegel L."/>
            <person name="Davis C.M."/>
            <person name="Simpson J.R."/>
            <person name="Lauterbach L."/>
            <person name="Steele A.D."/>
            <person name="Gui C."/>
            <person name="Meng S."/>
            <person name="Li G."/>
            <person name="Viehrig K."/>
            <person name="Ye F."/>
            <person name="Su P."/>
            <person name="Kiefer A.F."/>
            <person name="Nichols A."/>
            <person name="Cepeda A.J."/>
            <person name="Yan W."/>
            <person name="Fan B."/>
            <person name="Jiang Y."/>
            <person name="Adhikari A."/>
            <person name="Zheng C.-J."/>
            <person name="Schuster L."/>
            <person name="Cowan T.M."/>
            <person name="Smanski M.J."/>
            <person name="Chevrette M.G."/>
            <person name="De Carvalho L.P.S."/>
            <person name="Shen B."/>
        </authorList>
    </citation>
    <scope>NUCLEOTIDE SEQUENCE [LARGE SCALE GENOMIC DNA]</scope>
    <source>
        <strain evidence="1 2">NPDC012605</strain>
    </source>
</reference>
<protein>
    <submittedName>
        <fullName evidence="1">Uncharacterized protein</fullName>
    </submittedName>
</protein>
<keyword evidence="2" id="KW-1185">Reference proteome</keyword>
<sequence length="63" mass="6907">METDEPVIGDYPDADEPRLPLLTAAEARDAVRYMQLLETLDLTPRGQAAGQLAANLARRLPTD</sequence>
<accession>A0ABW6Y352</accession>
<dbReference type="Proteomes" id="UP001602370">
    <property type="component" value="Unassembled WGS sequence"/>
</dbReference>
<evidence type="ECO:0000313" key="1">
    <source>
        <dbReference type="EMBL" id="MFF5924195.1"/>
    </source>
</evidence>
<proteinExistence type="predicted"/>
<name>A0ABW6Y352_9ACTN</name>
<gene>
    <name evidence="1" type="ORF">ACFY8C_38605</name>
</gene>
<dbReference type="EMBL" id="JBIBDZ010000019">
    <property type="protein sequence ID" value="MFF5924195.1"/>
    <property type="molecule type" value="Genomic_DNA"/>
</dbReference>
<comment type="caution">
    <text evidence="1">The sequence shown here is derived from an EMBL/GenBank/DDBJ whole genome shotgun (WGS) entry which is preliminary data.</text>
</comment>
<dbReference type="RefSeq" id="WP_388312063.1">
    <property type="nucleotide sequence ID" value="NZ_JBIBDZ010000019.1"/>
</dbReference>
<evidence type="ECO:0000313" key="2">
    <source>
        <dbReference type="Proteomes" id="UP001602370"/>
    </source>
</evidence>